<accession>A0ABQ4PRM8</accession>
<organism evidence="2 3">
    <name type="scientific">Shewanella sairae</name>
    <dbReference type="NCBI Taxonomy" id="190310"/>
    <lineage>
        <taxon>Bacteria</taxon>
        <taxon>Pseudomonadati</taxon>
        <taxon>Pseudomonadota</taxon>
        <taxon>Gammaproteobacteria</taxon>
        <taxon>Alteromonadales</taxon>
        <taxon>Shewanellaceae</taxon>
        <taxon>Shewanella</taxon>
    </lineage>
</organism>
<proteinExistence type="predicted"/>
<evidence type="ECO:0000313" key="2">
    <source>
        <dbReference type="EMBL" id="GIU52383.1"/>
    </source>
</evidence>
<dbReference type="EMBL" id="BPEY01000179">
    <property type="protein sequence ID" value="GIU52383.1"/>
    <property type="molecule type" value="Genomic_DNA"/>
</dbReference>
<protein>
    <submittedName>
        <fullName evidence="2">Membrane protein</fullName>
    </submittedName>
</protein>
<dbReference type="InterPro" id="IPR025833">
    <property type="entry name" value="GDYXXLXY"/>
</dbReference>
<reference evidence="2" key="1">
    <citation type="submission" date="2021-05" db="EMBL/GenBank/DDBJ databases">
        <title>Molecular characterization for Shewanella algae harboring chromosomal blaOXA-55-like strains isolated from clinical and environment sample.</title>
        <authorList>
            <person name="Ohama Y."/>
            <person name="Aoki K."/>
            <person name="Harada S."/>
            <person name="Moriya K."/>
            <person name="Ishii Y."/>
            <person name="Tateda K."/>
        </authorList>
    </citation>
    <scope>NUCLEOTIDE SEQUENCE</scope>
    <source>
        <strain evidence="2">JCM 11563</strain>
    </source>
</reference>
<comment type="caution">
    <text evidence="2">The sequence shown here is derived from an EMBL/GenBank/DDBJ whole genome shotgun (WGS) entry which is preliminary data.</text>
</comment>
<keyword evidence="3" id="KW-1185">Reference proteome</keyword>
<feature type="transmembrane region" description="Helical" evidence="1">
    <location>
        <begin position="24"/>
        <end position="43"/>
    </location>
</feature>
<evidence type="ECO:0000256" key="1">
    <source>
        <dbReference type="SAM" id="Phobius"/>
    </source>
</evidence>
<dbReference type="RefSeq" id="WP_246616293.1">
    <property type="nucleotide sequence ID" value="NZ_BPEY01000179.1"/>
</dbReference>
<sequence length="190" mass="21593">MTTHTAIESDEKDMNAKHTQTKPLLPLSCYVVIARLLAVLGVVNWDIYQKEQHLAQGKIVRLALAPVDPRSLMQGDYMVLNYELAAQVNPLITEGANNGIITVALDKNQVASLVSVDEASDQQGVSDKQDNWVHICYRWRQHRIKFASNAYFFEEGQAQRYEQAEYGQFRVNEQGNLLLEALLDKQFNKL</sequence>
<dbReference type="Proteomes" id="UP000887104">
    <property type="component" value="Unassembled WGS sequence"/>
</dbReference>
<evidence type="ECO:0000313" key="3">
    <source>
        <dbReference type="Proteomes" id="UP000887104"/>
    </source>
</evidence>
<gene>
    <name evidence="2" type="ORF">TUM4438_44980</name>
</gene>
<keyword evidence="1" id="KW-0472">Membrane</keyword>
<keyword evidence="1" id="KW-0812">Transmembrane</keyword>
<keyword evidence="1" id="KW-1133">Transmembrane helix</keyword>
<name>A0ABQ4PRM8_9GAMM</name>
<dbReference type="Pfam" id="PF14345">
    <property type="entry name" value="GDYXXLXY"/>
    <property type="match status" value="1"/>
</dbReference>